<comment type="caution">
    <text evidence="1">The sequence shown here is derived from an EMBL/GenBank/DDBJ whole genome shotgun (WGS) entry which is preliminary data.</text>
</comment>
<reference evidence="1 2" key="1">
    <citation type="submission" date="2020-04" db="EMBL/GenBank/DDBJ databases">
        <title>Rhizobium sp. S-51 isolated from soil.</title>
        <authorList>
            <person name="Dahal R.H."/>
        </authorList>
    </citation>
    <scope>NUCLEOTIDE SEQUENCE [LARGE SCALE GENOMIC DNA]</scope>
    <source>
        <strain evidence="1 2">S-51</strain>
    </source>
</reference>
<accession>A0A7Y0AWS3</accession>
<dbReference type="EMBL" id="JABBGK010000002">
    <property type="protein sequence ID" value="NML74936.1"/>
    <property type="molecule type" value="Genomic_DNA"/>
</dbReference>
<sequence length="524" mass="58037">MKTRDTLTPEQIGKAGELKLDELCNETSLKCVALVPDLLGVDRHLEFPSTSCSEFASLDTRPPPLSCYIQVKSKSLKQRSWNMSLSVAERLAKSGKPTFIALFEVGEKAKVRRGYLAHLRGALLARILERLRDADSKGHDDLNRRTISLTPDDAVEFQLDGDAFAQAIRLAIGESMSAYAEAKNHELLTLGFDSDRFTAVINFGSIDFDALVDAHMGERSIPIEGMEFSERRFNISRPSAPGSLMGGELRIEAIPIDGYELTITGEGSSKELRLSCSALYPQVPGLPRDKLKFRLIASLVTFNFGGSRLTYTARLNDDVERPLASWRHELSAALLLLTDECSLSLTRVEDGKEAHLGTTEPPSDTDIGEFRYLLSLVDAAIWLLEEANVPERPMRLDALLANPSELKRAHAVMSQAPGLTRIRFTSETATDEVGTCDFLFIGAYVVDDDWFAYCARTVMHRQGSSTEWVSGLLTPILSEKLKSPIIEGYHAFHERMKRITGVCNVLIQDLVDDEANELGRLGNV</sequence>
<evidence type="ECO:0000313" key="2">
    <source>
        <dbReference type="Proteomes" id="UP000541470"/>
    </source>
</evidence>
<dbReference type="AlphaFoldDB" id="A0A7Y0AWS3"/>
<dbReference type="Proteomes" id="UP000541470">
    <property type="component" value="Unassembled WGS sequence"/>
</dbReference>
<protein>
    <recommendedName>
        <fullName evidence="3">DUF4365 domain-containing protein</fullName>
    </recommendedName>
</protein>
<organism evidence="1 2">
    <name type="scientific">Rhizobium terricola</name>
    <dbReference type="NCBI Taxonomy" id="2728849"/>
    <lineage>
        <taxon>Bacteria</taxon>
        <taxon>Pseudomonadati</taxon>
        <taxon>Pseudomonadota</taxon>
        <taxon>Alphaproteobacteria</taxon>
        <taxon>Hyphomicrobiales</taxon>
        <taxon>Rhizobiaceae</taxon>
        <taxon>Rhizobium/Agrobacterium group</taxon>
        <taxon>Rhizobium</taxon>
    </lineage>
</organism>
<evidence type="ECO:0008006" key="3">
    <source>
        <dbReference type="Google" id="ProtNLM"/>
    </source>
</evidence>
<dbReference type="RefSeq" id="WP_169590893.1">
    <property type="nucleotide sequence ID" value="NZ_JABBGK010000002.1"/>
</dbReference>
<name>A0A7Y0AWS3_9HYPH</name>
<evidence type="ECO:0000313" key="1">
    <source>
        <dbReference type="EMBL" id="NML74936.1"/>
    </source>
</evidence>
<keyword evidence="2" id="KW-1185">Reference proteome</keyword>
<gene>
    <name evidence="1" type="ORF">HHL25_12450</name>
</gene>
<proteinExistence type="predicted"/>